<sequence>MLISINLPGGNSEICQAAARDRVSVMISFDAFSHKRTFAVTSGLRSIAASVAAF</sequence>
<gene>
    <name evidence="1" type="ORF">P775_28680</name>
</gene>
<evidence type="ECO:0000313" key="1">
    <source>
        <dbReference type="EMBL" id="PIL11716.1"/>
    </source>
</evidence>
<organism evidence="1 2">
    <name type="scientific">Puniceibacterium antarcticum</name>
    <dbReference type="NCBI Taxonomy" id="1206336"/>
    <lineage>
        <taxon>Bacteria</taxon>
        <taxon>Pseudomonadati</taxon>
        <taxon>Pseudomonadota</taxon>
        <taxon>Alphaproteobacteria</taxon>
        <taxon>Rhodobacterales</taxon>
        <taxon>Paracoccaceae</taxon>
        <taxon>Puniceibacterium</taxon>
    </lineage>
</organism>
<name>A0A2G8QQZ6_9RHOB</name>
<protein>
    <submittedName>
        <fullName evidence="1">Uncharacterized protein</fullName>
    </submittedName>
</protein>
<comment type="caution">
    <text evidence="1">The sequence shown here is derived from an EMBL/GenBank/DDBJ whole genome shotgun (WGS) entry which is preliminary data.</text>
</comment>
<dbReference type="Proteomes" id="UP000231259">
    <property type="component" value="Unassembled WGS sequence"/>
</dbReference>
<keyword evidence="2" id="KW-1185">Reference proteome</keyword>
<dbReference type="AlphaFoldDB" id="A0A2G8QQZ6"/>
<accession>A0A2G8QQZ6</accession>
<reference evidence="1 2" key="1">
    <citation type="submission" date="2013-09" db="EMBL/GenBank/DDBJ databases">
        <title>Genome sequencing of Phaeobacter antarcticus sp. nov. SM1211.</title>
        <authorList>
            <person name="Zhang X.-Y."/>
            <person name="Liu C."/>
            <person name="Chen X.-L."/>
            <person name="Xie B.-B."/>
            <person name="Qin Q.-L."/>
            <person name="Rong J.-C."/>
            <person name="Zhang Y.-Z."/>
        </authorList>
    </citation>
    <scope>NUCLEOTIDE SEQUENCE [LARGE SCALE GENOMIC DNA]</scope>
    <source>
        <strain evidence="1 2">SM1211</strain>
    </source>
</reference>
<proteinExistence type="predicted"/>
<evidence type="ECO:0000313" key="2">
    <source>
        <dbReference type="Proteomes" id="UP000231259"/>
    </source>
</evidence>
<dbReference type="EMBL" id="AWWI01000188">
    <property type="protein sequence ID" value="PIL11716.1"/>
    <property type="molecule type" value="Genomic_DNA"/>
</dbReference>